<feature type="signal peptide" evidence="1">
    <location>
        <begin position="1"/>
        <end position="25"/>
    </location>
</feature>
<name>A0A3N2DNK9_9GAMM</name>
<dbReference type="SUPFAM" id="SSF50370">
    <property type="entry name" value="Ricin B-like lectins"/>
    <property type="match status" value="1"/>
</dbReference>
<sequence length="529" mass="58010">MRNTSRLLTTTVLLTVSLCFSQSHAAPINLGVIGDSVSAEYYLDGYDDGLIKSDVGTSFDTSLFARDDVCTDSSLGDLLDLFMGLVPMYTDFPARSWLQILQQQRPNMFNFGRYTDDPDFFGEPRLRGYEYNFARVGGTVVAPGFSQPEMAVQVAQMLPYAQRGELDVVFVNIGSNDFAARELKGGSFCNQGWQDFQGQLVEQMFSGIDQLISAGVSKIIIGELPLGTATSTSETNDIILSRIIETNELIKAEAAQRNLPVIDGYAFSQDPSRIDAEGNVSIGDYIIPVGSKGSMDDAIASGYAGNGELGNCASNGRCGTLKTTLKFFATDGLHPNTPIQGLIANEVLRSLNERYGYNIDLLSDAEILAAGGTFEPDNWLQIRQKGNDDCLTVKSNHVNLTVAACDASNPLQQWQMNRQGDRYQISLRNNPLGATDGSCITESGRYFTLQNCNDTANQHFDIYGGDENKNWFLKADSRNACLYQHDWYKGGKVFGGTANCGLYYSWNYMRWGFVRQGVGSPVTPSSLLP</sequence>
<dbReference type="SUPFAM" id="SSF52266">
    <property type="entry name" value="SGNH hydrolase"/>
    <property type="match status" value="1"/>
</dbReference>
<dbReference type="InterPro" id="IPR036514">
    <property type="entry name" value="SGNH_hydro_sf"/>
</dbReference>
<dbReference type="Proteomes" id="UP000275394">
    <property type="component" value="Unassembled WGS sequence"/>
</dbReference>
<dbReference type="Gene3D" id="2.80.10.50">
    <property type="match status" value="1"/>
</dbReference>
<evidence type="ECO:0000313" key="2">
    <source>
        <dbReference type="EMBL" id="ROS01387.1"/>
    </source>
</evidence>
<keyword evidence="3" id="KW-1185">Reference proteome</keyword>
<dbReference type="EMBL" id="RKHR01000004">
    <property type="protein sequence ID" value="ROS01387.1"/>
    <property type="molecule type" value="Genomic_DNA"/>
</dbReference>
<dbReference type="Gene3D" id="3.40.50.1110">
    <property type="entry name" value="SGNH hydrolase"/>
    <property type="match status" value="1"/>
</dbReference>
<feature type="chain" id="PRO_5018035183" evidence="1">
    <location>
        <begin position="26"/>
        <end position="529"/>
    </location>
</feature>
<protein>
    <submittedName>
        <fullName evidence="2">GDSL-like lipase/acylhydrolase family protein</fullName>
    </submittedName>
</protein>
<comment type="caution">
    <text evidence="2">The sequence shown here is derived from an EMBL/GenBank/DDBJ whole genome shotgun (WGS) entry which is preliminary data.</text>
</comment>
<dbReference type="InterPro" id="IPR001087">
    <property type="entry name" value="GDSL"/>
</dbReference>
<evidence type="ECO:0000256" key="1">
    <source>
        <dbReference type="SAM" id="SignalP"/>
    </source>
</evidence>
<keyword evidence="2" id="KW-0378">Hydrolase</keyword>
<reference evidence="2 3" key="1">
    <citation type="submission" date="2018-11" db="EMBL/GenBank/DDBJ databases">
        <title>Genomic Encyclopedia of Type Strains, Phase IV (KMG-IV): sequencing the most valuable type-strain genomes for metagenomic binning, comparative biology and taxonomic classification.</title>
        <authorList>
            <person name="Goeker M."/>
        </authorList>
    </citation>
    <scope>NUCLEOTIDE SEQUENCE [LARGE SCALE GENOMIC DNA]</scope>
    <source>
        <strain evidence="2 3">DSM 100316</strain>
    </source>
</reference>
<dbReference type="AlphaFoldDB" id="A0A3N2DNK9"/>
<dbReference type="Pfam" id="PF00657">
    <property type="entry name" value="Lipase_GDSL"/>
    <property type="match status" value="1"/>
</dbReference>
<proteinExistence type="predicted"/>
<dbReference type="InterPro" id="IPR035992">
    <property type="entry name" value="Ricin_B-like_lectins"/>
</dbReference>
<accession>A0A3N2DNK9</accession>
<dbReference type="OrthoDB" id="5723142at2"/>
<evidence type="ECO:0000313" key="3">
    <source>
        <dbReference type="Proteomes" id="UP000275394"/>
    </source>
</evidence>
<dbReference type="GO" id="GO:0016788">
    <property type="term" value="F:hydrolase activity, acting on ester bonds"/>
    <property type="evidence" value="ECO:0007669"/>
    <property type="project" value="InterPro"/>
</dbReference>
<gene>
    <name evidence="2" type="ORF">EDC56_1828</name>
</gene>
<dbReference type="PROSITE" id="PS50231">
    <property type="entry name" value="RICIN_B_LECTIN"/>
    <property type="match status" value="1"/>
</dbReference>
<dbReference type="RefSeq" id="WP_123712185.1">
    <property type="nucleotide sequence ID" value="NZ_RKHR01000004.1"/>
</dbReference>
<keyword evidence="1" id="KW-0732">Signal</keyword>
<organism evidence="2 3">
    <name type="scientific">Sinobacterium caligoides</name>
    <dbReference type="NCBI Taxonomy" id="933926"/>
    <lineage>
        <taxon>Bacteria</taxon>
        <taxon>Pseudomonadati</taxon>
        <taxon>Pseudomonadota</taxon>
        <taxon>Gammaproteobacteria</taxon>
        <taxon>Cellvibrionales</taxon>
        <taxon>Spongiibacteraceae</taxon>
        <taxon>Sinobacterium</taxon>
    </lineage>
</organism>